<accession>A0A7H1NUJ0</accession>
<evidence type="ECO:0000313" key="3">
    <source>
        <dbReference type="Proteomes" id="UP000516349"/>
    </source>
</evidence>
<organism evidence="2 3">
    <name type="scientific">Entomobacter blattae</name>
    <dbReference type="NCBI Taxonomy" id="2762277"/>
    <lineage>
        <taxon>Bacteria</taxon>
        <taxon>Pseudomonadati</taxon>
        <taxon>Pseudomonadota</taxon>
        <taxon>Alphaproteobacteria</taxon>
        <taxon>Acetobacterales</taxon>
        <taxon>Acetobacteraceae</taxon>
        <taxon>Entomobacter</taxon>
    </lineage>
</organism>
<dbReference type="RefSeq" id="WP_203413613.1">
    <property type="nucleotide sequence ID" value="NZ_CP060244.1"/>
</dbReference>
<proteinExistence type="predicted"/>
<dbReference type="Pfam" id="PF05016">
    <property type="entry name" value="ParE_toxin"/>
    <property type="match status" value="1"/>
</dbReference>
<gene>
    <name evidence="2" type="ORF">JGUZn3_22490</name>
</gene>
<dbReference type="InterPro" id="IPR007712">
    <property type="entry name" value="RelE/ParE_toxin"/>
</dbReference>
<dbReference type="SUPFAM" id="SSF143011">
    <property type="entry name" value="RelE-like"/>
    <property type="match status" value="1"/>
</dbReference>
<reference evidence="2 3" key="1">
    <citation type="submission" date="2020-08" db="EMBL/GenBank/DDBJ databases">
        <title>Complete genome sequence of Entomobacter blattae G55GP.</title>
        <authorList>
            <person name="Poehlein A."/>
            <person name="Guzman J."/>
            <person name="Daniel R."/>
            <person name="Vilcinskas A."/>
        </authorList>
    </citation>
    <scope>NUCLEOTIDE SEQUENCE [LARGE SCALE GENOMIC DNA]</scope>
    <source>
        <strain evidence="2 3">G55GP</strain>
    </source>
</reference>
<sequence length="84" mass="9620">MELEYTISALKDLKALPAHDSKALRKALLLVAEKHPENPGFVKALTGTMAGHYRVRKGNWRALFEVVDNKMVVYRVAHRKEVYE</sequence>
<keyword evidence="3" id="KW-1185">Reference proteome</keyword>
<evidence type="ECO:0000313" key="2">
    <source>
        <dbReference type="EMBL" id="QNT79450.1"/>
    </source>
</evidence>
<dbReference type="AlphaFoldDB" id="A0A7H1NUJ0"/>
<dbReference type="InterPro" id="IPR035093">
    <property type="entry name" value="RelE/ParE_toxin_dom_sf"/>
</dbReference>
<dbReference type="KEGG" id="ebla:JGUZn3_22490"/>
<evidence type="ECO:0008006" key="4">
    <source>
        <dbReference type="Google" id="ProtNLM"/>
    </source>
</evidence>
<keyword evidence="1" id="KW-1277">Toxin-antitoxin system</keyword>
<dbReference type="Proteomes" id="UP000516349">
    <property type="component" value="Chromosome"/>
</dbReference>
<name>A0A7H1NUJ0_9PROT</name>
<protein>
    <recommendedName>
        <fullName evidence="4">Type II toxin-antitoxin system RelE/ParE family toxin</fullName>
    </recommendedName>
</protein>
<dbReference type="Gene3D" id="3.30.2310.20">
    <property type="entry name" value="RelE-like"/>
    <property type="match status" value="1"/>
</dbReference>
<evidence type="ECO:0000256" key="1">
    <source>
        <dbReference type="ARBA" id="ARBA00022649"/>
    </source>
</evidence>
<dbReference type="EMBL" id="CP060244">
    <property type="protein sequence ID" value="QNT79450.1"/>
    <property type="molecule type" value="Genomic_DNA"/>
</dbReference>